<dbReference type="PANTHER" id="PTHR43157:SF31">
    <property type="entry name" value="PHOSPHATIDYLINOSITOL-GLYCAN BIOSYNTHESIS CLASS F PROTEIN"/>
    <property type="match status" value="1"/>
</dbReference>
<organism evidence="2 3">
    <name type="scientific">Phialocephala subalpina</name>
    <dbReference type="NCBI Taxonomy" id="576137"/>
    <lineage>
        <taxon>Eukaryota</taxon>
        <taxon>Fungi</taxon>
        <taxon>Dikarya</taxon>
        <taxon>Ascomycota</taxon>
        <taxon>Pezizomycotina</taxon>
        <taxon>Leotiomycetes</taxon>
        <taxon>Helotiales</taxon>
        <taxon>Mollisiaceae</taxon>
        <taxon>Phialocephala</taxon>
        <taxon>Phialocephala fortinii species complex</taxon>
    </lineage>
</organism>
<accession>A0A1L7X6R4</accession>
<keyword evidence="3" id="KW-1185">Reference proteome</keyword>
<dbReference type="EMBL" id="FJOG01000016">
    <property type="protein sequence ID" value="CZR60711.1"/>
    <property type="molecule type" value="Genomic_DNA"/>
</dbReference>
<keyword evidence="2" id="KW-0413">Isomerase</keyword>
<evidence type="ECO:0000256" key="1">
    <source>
        <dbReference type="ARBA" id="ARBA00023002"/>
    </source>
</evidence>
<sequence length="332" mass="36386">MSGFLLVLKKLYSQYKPLPYPTKSFAGQTVIVTGANVGLGFEASRHFVRLGAAKVILACRSLSKGEGAKADIERTTGRKGVVEVWEVDMGDFDSVRRFAKRVEGLERVDAVCENAGIAGFEYRPHPSGYDAMTAVNVIGTFLLALNLLPILRRSGQRFNMVPRLEITSSGVHDGVKFDEKNESSIFSALSRPDRPDWAKERYPVSKLLEVLGVRSLAEQMATGPHAKQKVIVNVVNPGFCKSSLARDAKGMMYVMFTIMKTLMARSTEMGSRTIFSAAAAGEESHGKYMSDCVVAEPSEWVRSAEGKETGDRVWKELLGILEGIQPGVTKNI</sequence>
<evidence type="ECO:0000313" key="3">
    <source>
        <dbReference type="Proteomes" id="UP000184330"/>
    </source>
</evidence>
<dbReference type="PANTHER" id="PTHR43157">
    <property type="entry name" value="PHOSPHATIDYLINOSITOL-GLYCAN BIOSYNTHESIS CLASS F PROTEIN-RELATED"/>
    <property type="match status" value="1"/>
</dbReference>
<dbReference type="GO" id="GO:0016853">
    <property type="term" value="F:isomerase activity"/>
    <property type="evidence" value="ECO:0007669"/>
    <property type="project" value="UniProtKB-KW"/>
</dbReference>
<gene>
    <name evidence="2" type="ORF">PAC_10607</name>
</gene>
<dbReference type="InterPro" id="IPR002347">
    <property type="entry name" value="SDR_fam"/>
</dbReference>
<dbReference type="STRING" id="576137.A0A1L7X6R4"/>
<evidence type="ECO:0000313" key="2">
    <source>
        <dbReference type="EMBL" id="CZR60711.1"/>
    </source>
</evidence>
<protein>
    <submittedName>
        <fullName evidence="2">Related to enoyl-CoA hydratase/isomerase</fullName>
    </submittedName>
</protein>
<dbReference type="Proteomes" id="UP000184330">
    <property type="component" value="Unassembled WGS sequence"/>
</dbReference>
<dbReference type="InterPro" id="IPR036291">
    <property type="entry name" value="NAD(P)-bd_dom_sf"/>
</dbReference>
<keyword evidence="1" id="KW-0560">Oxidoreductase</keyword>
<dbReference type="PRINTS" id="PR00081">
    <property type="entry name" value="GDHRDH"/>
</dbReference>
<name>A0A1L7X6R4_9HELO</name>
<dbReference type="Pfam" id="PF00106">
    <property type="entry name" value="adh_short"/>
    <property type="match status" value="1"/>
</dbReference>
<dbReference type="Gene3D" id="3.40.50.720">
    <property type="entry name" value="NAD(P)-binding Rossmann-like Domain"/>
    <property type="match status" value="1"/>
</dbReference>
<proteinExistence type="predicted"/>
<dbReference type="AlphaFoldDB" id="A0A1L7X6R4"/>
<dbReference type="OrthoDB" id="542013at2759"/>
<reference evidence="2 3" key="1">
    <citation type="submission" date="2016-03" db="EMBL/GenBank/DDBJ databases">
        <authorList>
            <person name="Ploux O."/>
        </authorList>
    </citation>
    <scope>NUCLEOTIDE SEQUENCE [LARGE SCALE GENOMIC DNA]</scope>
    <source>
        <strain evidence="2 3">UAMH 11012</strain>
    </source>
</reference>
<dbReference type="SUPFAM" id="SSF51735">
    <property type="entry name" value="NAD(P)-binding Rossmann-fold domains"/>
    <property type="match status" value="1"/>
</dbReference>
<dbReference type="GO" id="GO:0016491">
    <property type="term" value="F:oxidoreductase activity"/>
    <property type="evidence" value="ECO:0007669"/>
    <property type="project" value="UniProtKB-KW"/>
</dbReference>